<dbReference type="InterPro" id="IPR006665">
    <property type="entry name" value="OmpA-like"/>
</dbReference>
<name>A0A841EH05_9ACTN</name>
<dbReference type="InterPro" id="IPR005158">
    <property type="entry name" value="BTAD"/>
</dbReference>
<keyword evidence="7" id="KW-0812">Transmembrane</keyword>
<evidence type="ECO:0000313" key="9">
    <source>
        <dbReference type="EMBL" id="MBB6000108.1"/>
    </source>
</evidence>
<dbReference type="Pfam" id="PF00691">
    <property type="entry name" value="OmpA"/>
    <property type="match status" value="1"/>
</dbReference>
<dbReference type="InterPro" id="IPR051677">
    <property type="entry name" value="AfsR-DnrI-RedD_regulator"/>
</dbReference>
<feature type="region of interest" description="Disordered" evidence="6">
    <location>
        <begin position="882"/>
        <end position="904"/>
    </location>
</feature>
<comment type="subcellular location">
    <subcellularLocation>
        <location evidence="1">Membrane</location>
    </subcellularLocation>
</comment>
<feature type="region of interest" description="Disordered" evidence="6">
    <location>
        <begin position="256"/>
        <end position="295"/>
    </location>
</feature>
<feature type="compositionally biased region" description="Low complexity" evidence="6">
    <location>
        <begin position="328"/>
        <end position="350"/>
    </location>
</feature>
<dbReference type="InterPro" id="IPR011990">
    <property type="entry name" value="TPR-like_helical_dom_sf"/>
</dbReference>
<feature type="region of interest" description="Disordered" evidence="6">
    <location>
        <begin position="308"/>
        <end position="367"/>
    </location>
</feature>
<sequence length="904" mass="94849">MRTRIRVAAALAVTLALLAVPPMVLLRLGRPATGDYTAAYLWLALRSASPPPDLLAAALTVVAWAAWGVFAVLTLADVVALACGRHPRMTPLRLLALTSISTVLASPSSAGAQTPPPTVEQQEETRQQPAAHETSDQRTEERTRTRVFSGFALDSARVQEPMRQNLTPLLDLVSAYTAPDSRIVVTGHTDASGPGDYNRQLSRQRAEAVADLLGEHTPEGVEVAVRAQGENAPRTEDGAPAPPQAQRRVEITYTLAPPAQPDPTEPDAADQSAQPSAEPTPNGADRDPAQPPPAAVLGGVAAASAALGAGAGRWSRRPTPAPARHTADAGPPAHDADPAPTSAQTPATTAHNGHPTEQPGEPAGESAGILDDRQRLRLATTATADPVRLPTRGGLSLHGARAHGLATAAALACLHEGHRLALTRALARTLGLDDDHPGLHRAADLPALFLHADAHLLGRARRAETAAPDGDEPPLVVLAEAPERPDETARLQTLAADPALVVIALGHAESERAVVCERDDVLHVTVGADTYRLDDLHVATRTPEEAAALLAARAPAPPAADEPSTGPTPSDSPETTGGAASPRAAAEPSPEPATGGNEESPTPAPRTDASPAPAPPPAEEPPPRVPDTDAAVPAPPSAEAPAPPRVRLRVFAPHPVVVGPGGDEIATGLRTTARLLLGLLALRRDDGAGTDEIADILDVDPAAAKSHRTAAVSNARSIIRAALNRPDAHAVIHRAGRYHLDADTLTCDLWDLDDALAAARTAHEQERPGHLRTALEAYTGPLLSELDHPLVETERHHRRRAASSACVEAAHLAPDTPTALEWLERARVLDEHNEAIYQELMRAHAGNDRPDEVARIYDLLAETTGRIGEAPSDATSRLLQELASVDPAARKKPVKTRPRRGSRR</sequence>
<dbReference type="GO" id="GO:0003677">
    <property type="term" value="F:DNA binding"/>
    <property type="evidence" value="ECO:0007669"/>
    <property type="project" value="UniProtKB-KW"/>
</dbReference>
<feature type="region of interest" description="Disordered" evidence="6">
    <location>
        <begin position="106"/>
        <end position="144"/>
    </location>
</feature>
<keyword evidence="7" id="KW-1133">Transmembrane helix</keyword>
<accession>A0A841EH05</accession>
<dbReference type="RefSeq" id="WP_184637320.1">
    <property type="nucleotide sequence ID" value="NZ_BAABKT010000012.1"/>
</dbReference>
<evidence type="ECO:0000256" key="3">
    <source>
        <dbReference type="ARBA" id="ARBA00023136"/>
    </source>
</evidence>
<feature type="compositionally biased region" description="Low complexity" evidence="6">
    <location>
        <begin position="576"/>
        <end position="596"/>
    </location>
</feature>
<protein>
    <submittedName>
        <fullName evidence="9">Outer membrane protein OmpA-like peptidoglycan-associated protein/DNA-binding SARP family transcriptional activator</fullName>
    </submittedName>
</protein>
<dbReference type="PROSITE" id="PS51123">
    <property type="entry name" value="OMPA_2"/>
    <property type="match status" value="1"/>
</dbReference>
<dbReference type="SMART" id="SM01043">
    <property type="entry name" value="BTAD"/>
    <property type="match status" value="1"/>
</dbReference>
<dbReference type="PANTHER" id="PTHR35807">
    <property type="entry name" value="TRANSCRIPTIONAL REGULATOR REDD-RELATED"/>
    <property type="match status" value="1"/>
</dbReference>
<evidence type="ECO:0000256" key="6">
    <source>
        <dbReference type="SAM" id="MobiDB-lite"/>
    </source>
</evidence>
<feature type="compositionally biased region" description="Basic residues" evidence="6">
    <location>
        <begin position="890"/>
        <end position="904"/>
    </location>
</feature>
<dbReference type="SUPFAM" id="SSF48452">
    <property type="entry name" value="TPR-like"/>
    <property type="match status" value="1"/>
</dbReference>
<dbReference type="PANTHER" id="PTHR35807:SF1">
    <property type="entry name" value="TRANSCRIPTIONAL REGULATOR REDD"/>
    <property type="match status" value="1"/>
</dbReference>
<keyword evidence="4" id="KW-0804">Transcription</keyword>
<organism evidence="9 10">
    <name type="scientific">Streptomonospora salina</name>
    <dbReference type="NCBI Taxonomy" id="104205"/>
    <lineage>
        <taxon>Bacteria</taxon>
        <taxon>Bacillati</taxon>
        <taxon>Actinomycetota</taxon>
        <taxon>Actinomycetes</taxon>
        <taxon>Streptosporangiales</taxon>
        <taxon>Nocardiopsidaceae</taxon>
        <taxon>Streptomonospora</taxon>
    </lineage>
</organism>
<keyword evidence="10" id="KW-1185">Reference proteome</keyword>
<dbReference type="GO" id="GO:0006355">
    <property type="term" value="P:regulation of DNA-templated transcription"/>
    <property type="evidence" value="ECO:0007669"/>
    <property type="project" value="TreeGrafter"/>
</dbReference>
<proteinExistence type="predicted"/>
<feature type="transmembrane region" description="Helical" evidence="7">
    <location>
        <begin position="94"/>
        <end position="112"/>
    </location>
</feature>
<evidence type="ECO:0000256" key="2">
    <source>
        <dbReference type="ARBA" id="ARBA00023015"/>
    </source>
</evidence>
<dbReference type="Gene3D" id="1.25.40.10">
    <property type="entry name" value="Tetratricopeptide repeat domain"/>
    <property type="match status" value="1"/>
</dbReference>
<keyword evidence="2" id="KW-0805">Transcription regulation</keyword>
<keyword evidence="3 5" id="KW-0472">Membrane</keyword>
<dbReference type="InterPro" id="IPR036737">
    <property type="entry name" value="OmpA-like_sf"/>
</dbReference>
<dbReference type="EMBL" id="JACHLY010000001">
    <property type="protein sequence ID" value="MBB6000108.1"/>
    <property type="molecule type" value="Genomic_DNA"/>
</dbReference>
<dbReference type="SUPFAM" id="SSF103088">
    <property type="entry name" value="OmpA-like"/>
    <property type="match status" value="1"/>
</dbReference>
<gene>
    <name evidence="9" type="ORF">HNR25_003859</name>
</gene>
<evidence type="ECO:0000256" key="4">
    <source>
        <dbReference type="ARBA" id="ARBA00023163"/>
    </source>
</evidence>
<evidence type="ECO:0000313" key="10">
    <source>
        <dbReference type="Proteomes" id="UP000578077"/>
    </source>
</evidence>
<feature type="compositionally biased region" description="Polar residues" evidence="6">
    <location>
        <begin position="565"/>
        <end position="575"/>
    </location>
</feature>
<dbReference type="PRINTS" id="PR01021">
    <property type="entry name" value="OMPADOMAIN"/>
</dbReference>
<feature type="transmembrane region" description="Helical" evidence="7">
    <location>
        <begin position="55"/>
        <end position="82"/>
    </location>
</feature>
<dbReference type="CDD" id="cd07185">
    <property type="entry name" value="OmpA_C-like"/>
    <property type="match status" value="1"/>
</dbReference>
<dbReference type="GO" id="GO:0016020">
    <property type="term" value="C:membrane"/>
    <property type="evidence" value="ECO:0007669"/>
    <property type="project" value="UniProtKB-SubCell"/>
</dbReference>
<feature type="region of interest" description="Disordered" evidence="6">
    <location>
        <begin position="553"/>
        <end position="646"/>
    </location>
</feature>
<feature type="compositionally biased region" description="Pro residues" evidence="6">
    <location>
        <begin position="612"/>
        <end position="625"/>
    </location>
</feature>
<dbReference type="Proteomes" id="UP000578077">
    <property type="component" value="Unassembled WGS sequence"/>
</dbReference>
<feature type="compositionally biased region" description="Pro residues" evidence="6">
    <location>
        <begin position="633"/>
        <end position="644"/>
    </location>
</feature>
<feature type="compositionally biased region" description="Basic and acidic residues" evidence="6">
    <location>
        <begin position="133"/>
        <end position="144"/>
    </location>
</feature>
<evidence type="ECO:0000256" key="7">
    <source>
        <dbReference type="SAM" id="Phobius"/>
    </source>
</evidence>
<dbReference type="InterPro" id="IPR006664">
    <property type="entry name" value="OMP_bac"/>
</dbReference>
<evidence type="ECO:0000256" key="1">
    <source>
        <dbReference type="ARBA" id="ARBA00004370"/>
    </source>
</evidence>
<dbReference type="Gene3D" id="3.30.1330.60">
    <property type="entry name" value="OmpA-like domain"/>
    <property type="match status" value="1"/>
</dbReference>
<evidence type="ECO:0000256" key="5">
    <source>
        <dbReference type="PROSITE-ProRule" id="PRU00473"/>
    </source>
</evidence>
<feature type="domain" description="OmpA-like" evidence="8">
    <location>
        <begin position="138"/>
        <end position="257"/>
    </location>
</feature>
<reference evidence="9 10" key="1">
    <citation type="submission" date="2020-08" db="EMBL/GenBank/DDBJ databases">
        <title>Sequencing the genomes of 1000 actinobacteria strains.</title>
        <authorList>
            <person name="Klenk H.-P."/>
        </authorList>
    </citation>
    <scope>NUCLEOTIDE SEQUENCE [LARGE SCALE GENOMIC DNA]</scope>
    <source>
        <strain evidence="9 10">DSM 44593</strain>
    </source>
</reference>
<evidence type="ECO:0000259" key="8">
    <source>
        <dbReference type="PROSITE" id="PS51123"/>
    </source>
</evidence>
<keyword evidence="9" id="KW-0238">DNA-binding</keyword>
<dbReference type="AlphaFoldDB" id="A0A841EH05"/>
<comment type="caution">
    <text evidence="9">The sequence shown here is derived from an EMBL/GenBank/DDBJ whole genome shotgun (WGS) entry which is preliminary data.</text>
</comment>